<comment type="caution">
    <text evidence="1">The sequence shown here is derived from an EMBL/GenBank/DDBJ whole genome shotgun (WGS) entry which is preliminary data.</text>
</comment>
<name>A0ABP3AI41_MYCUL</name>
<organism evidence="1 2">
    <name type="scientific">Mycobacterium ulcerans str. Harvey</name>
    <dbReference type="NCBI Taxonomy" id="1299332"/>
    <lineage>
        <taxon>Bacteria</taxon>
        <taxon>Bacillati</taxon>
        <taxon>Actinomycetota</taxon>
        <taxon>Actinomycetes</taxon>
        <taxon>Mycobacteriales</taxon>
        <taxon>Mycobacteriaceae</taxon>
        <taxon>Mycobacterium</taxon>
        <taxon>Mycobacterium ulcerans group</taxon>
    </lineage>
</organism>
<dbReference type="EMBL" id="JAOL01000120">
    <property type="protein sequence ID" value="EUA89445.1"/>
    <property type="molecule type" value="Genomic_DNA"/>
</dbReference>
<dbReference type="Proteomes" id="UP000020681">
    <property type="component" value="Unassembled WGS sequence"/>
</dbReference>
<sequence>MNGAAGGVGGAGGCWVGWSEPAAVTVGPVVTALPVLVAPAGRWQFRAAQRPGWFRRNGRSGRRRRRRCRWAGGSAGLLFGSGRIGGDGGFGSNTGGAGGSGGLLLGQDGSDGLP</sequence>
<accession>A0ABP3AI41</accession>
<proteinExistence type="predicted"/>
<evidence type="ECO:0008006" key="3">
    <source>
        <dbReference type="Google" id="ProtNLM"/>
    </source>
</evidence>
<reference evidence="1 2" key="1">
    <citation type="submission" date="2014-01" db="EMBL/GenBank/DDBJ databases">
        <authorList>
            <person name="Dobos K."/>
            <person name="Lenaerts A."/>
            <person name="Ordway D."/>
            <person name="DeGroote M.A."/>
            <person name="Parker T."/>
            <person name="Sizemore C."/>
            <person name="Tallon L.J."/>
            <person name="Sadzewicz L.K."/>
            <person name="Sengamalay N."/>
            <person name="Fraser C.M."/>
            <person name="Hine E."/>
            <person name="Shefchek K.A."/>
            <person name="Das S.P."/>
            <person name="Tettelin H."/>
        </authorList>
    </citation>
    <scope>NUCLEOTIDE SEQUENCE [LARGE SCALE GENOMIC DNA]</scope>
    <source>
        <strain evidence="1 2">Harvey</strain>
    </source>
</reference>
<evidence type="ECO:0000313" key="1">
    <source>
        <dbReference type="EMBL" id="EUA89445.1"/>
    </source>
</evidence>
<keyword evidence="2" id="KW-1185">Reference proteome</keyword>
<evidence type="ECO:0000313" key="2">
    <source>
        <dbReference type="Proteomes" id="UP000020681"/>
    </source>
</evidence>
<gene>
    <name evidence="1" type="ORF">I551_3947</name>
</gene>
<protein>
    <recommendedName>
        <fullName evidence="3">PE-PGRS family domain protein</fullName>
    </recommendedName>
</protein>